<dbReference type="GO" id="GO:0008837">
    <property type="term" value="F:diaminopimelate epimerase activity"/>
    <property type="evidence" value="ECO:0007669"/>
    <property type="project" value="InterPro"/>
</dbReference>
<dbReference type="GO" id="GO:0005829">
    <property type="term" value="C:cytosol"/>
    <property type="evidence" value="ECO:0007669"/>
    <property type="project" value="TreeGrafter"/>
</dbReference>
<keyword evidence="3" id="KW-1133">Transmembrane helix</keyword>
<dbReference type="Proteomes" id="UP000257084">
    <property type="component" value="Chromosome"/>
</dbReference>
<proteinExistence type="inferred from homology"/>
<keyword evidence="5" id="KW-1185">Reference proteome</keyword>
<evidence type="ECO:0000313" key="5">
    <source>
        <dbReference type="Proteomes" id="UP000257084"/>
    </source>
</evidence>
<evidence type="ECO:0000313" key="4">
    <source>
        <dbReference type="EMBL" id="AXN02428.1"/>
    </source>
</evidence>
<dbReference type="KEGG" id="vfg:C9I84_021"/>
<reference evidence="4 5" key="1">
    <citation type="submission" date="2018-03" db="EMBL/GenBank/DDBJ databases">
        <title>A parallel universe: an anciently diverged bacterial symbiosis in a Hawaiian planthopper (Hemiptera: Cixiidae) reveals rearranged nutritional responsibilities.</title>
        <authorList>
            <person name="Bennett G."/>
            <person name="Mao M."/>
        </authorList>
    </citation>
    <scope>NUCLEOTIDE SEQUENCE [LARGE SCALE GENOMIC DNA]</scope>
    <source>
        <strain evidence="4 5">OLIH</strain>
    </source>
</reference>
<dbReference type="Pfam" id="PF01678">
    <property type="entry name" value="DAP_epimerase"/>
    <property type="match status" value="1"/>
</dbReference>
<gene>
    <name evidence="4" type="ORF">C9I84_021</name>
</gene>
<keyword evidence="3" id="KW-0812">Transmembrane</keyword>
<sequence>MNFCFKNKKSFFKFRFNFFSFIIIVCIFIHLFNFLKFFLINFDILIFIMLFIKMHSCKNDFIFTKIKNIDSEKILKLSNRNSGIGFDQIFNISYIFGKNVFFNIYNNDGSLAESCGNGLKCLGSFIKNRYNFKHFIAISNKKYFSKIFIKKRFVLIRINFFSFLFKKIGFFFLKRKMFININNKNIFITYIPEKLNFFLLSIGNPHIILFANRMISKINNIVKKFFFNGVNVSIFFKFFKTYERGSGITKCCGTATTSFGMIYILKHKKFFKTKKMIIYWKGKNVFSKNSVFLIGKSNFIFKGKINENNL</sequence>
<evidence type="ECO:0000256" key="2">
    <source>
        <dbReference type="ARBA" id="ARBA00023235"/>
    </source>
</evidence>
<keyword evidence="2" id="KW-0413">Isomerase</keyword>
<dbReference type="SUPFAM" id="SSF54506">
    <property type="entry name" value="Diaminopimelate epimerase-like"/>
    <property type="match status" value="2"/>
</dbReference>
<dbReference type="PANTHER" id="PTHR31689">
    <property type="entry name" value="DIAMINOPIMELATE EPIMERASE, CHLOROPLASTIC"/>
    <property type="match status" value="1"/>
</dbReference>
<accession>A0A346E0C3</accession>
<evidence type="ECO:0000256" key="3">
    <source>
        <dbReference type="SAM" id="Phobius"/>
    </source>
</evidence>
<feature type="transmembrane region" description="Helical" evidence="3">
    <location>
        <begin position="38"/>
        <end position="55"/>
    </location>
</feature>
<protein>
    <submittedName>
        <fullName evidence="4">Diaminopimelate epimerase</fullName>
    </submittedName>
</protein>
<comment type="similarity">
    <text evidence="1">Belongs to the diaminopimelate epimerase family.</text>
</comment>
<feature type="transmembrane region" description="Helical" evidence="3">
    <location>
        <begin position="12"/>
        <end position="32"/>
    </location>
</feature>
<dbReference type="Gene3D" id="3.10.310.10">
    <property type="entry name" value="Diaminopimelate Epimerase, Chain A, domain 1"/>
    <property type="match status" value="2"/>
</dbReference>
<name>A0A346E0C3_9PROT</name>
<dbReference type="EMBL" id="CP028360">
    <property type="protein sequence ID" value="AXN02428.1"/>
    <property type="molecule type" value="Genomic_DNA"/>
</dbReference>
<dbReference type="PANTHER" id="PTHR31689:SF0">
    <property type="entry name" value="DIAMINOPIMELATE EPIMERASE"/>
    <property type="match status" value="1"/>
</dbReference>
<feature type="transmembrane region" description="Helical" evidence="3">
    <location>
        <begin position="154"/>
        <end position="173"/>
    </location>
</feature>
<keyword evidence="3" id="KW-0472">Membrane</keyword>
<organism evidence="4 5">
    <name type="scientific">Candidatus Vidania fulgoroideorum</name>
    <dbReference type="NCBI Taxonomy" id="881286"/>
    <lineage>
        <taxon>Bacteria</taxon>
        <taxon>Pseudomonadati</taxon>
        <taxon>Pseudomonadota</taxon>
        <taxon>Betaproteobacteria</taxon>
        <taxon>Candidatus Vidania</taxon>
    </lineage>
</organism>
<dbReference type="GO" id="GO:0009089">
    <property type="term" value="P:lysine biosynthetic process via diaminopimelate"/>
    <property type="evidence" value="ECO:0007669"/>
    <property type="project" value="InterPro"/>
</dbReference>
<feature type="transmembrane region" description="Helical" evidence="3">
    <location>
        <begin position="197"/>
        <end position="215"/>
    </location>
</feature>
<dbReference type="AlphaFoldDB" id="A0A346E0C3"/>
<dbReference type="InterPro" id="IPR001653">
    <property type="entry name" value="DAP_epimerase_DapF"/>
</dbReference>
<evidence type="ECO:0000256" key="1">
    <source>
        <dbReference type="ARBA" id="ARBA00010219"/>
    </source>
</evidence>